<evidence type="ECO:0000256" key="6">
    <source>
        <dbReference type="ARBA" id="ARBA00023065"/>
    </source>
</evidence>
<feature type="transmembrane region" description="Helical" evidence="8">
    <location>
        <begin position="117"/>
        <end position="140"/>
    </location>
</feature>
<comment type="subcellular location">
    <subcellularLocation>
        <location evidence="1">Membrane</location>
        <topology evidence="1">Multi-pass membrane protein</topology>
    </subcellularLocation>
</comment>
<dbReference type="NCBIfam" id="TIGR01297">
    <property type="entry name" value="CDF"/>
    <property type="match status" value="1"/>
</dbReference>
<sequence>MSHDHHHHHTGNKKVLLIALVLIAILMSIEVIGGILTNSLALLADATHMLSDFFAIGLALLAFKFGERAASKSKTFGYKRIEILAALANGVILIGISAFVIWHAMERFISPPEVAGGGVLITASIAIVINLIIAGVFLHGGDVKGNLNIQGAFLHVLGDILSTIGVLISGLLMIFFDWMYADPIISMIVSLIILFTGFRISKNAIHVLMEGKPASISLARIEEQLLTLPNVLAVHDLHVWSITSDFPAFSGHLVVDTETNRDELLRKSTNLLQEKFNLSHATIQIEGTDWECKTRCH</sequence>
<keyword evidence="6" id="KW-0406">Ion transport</keyword>
<dbReference type="SUPFAM" id="SSF161111">
    <property type="entry name" value="Cation efflux protein transmembrane domain-like"/>
    <property type="match status" value="1"/>
</dbReference>
<dbReference type="SUPFAM" id="SSF160240">
    <property type="entry name" value="Cation efflux protein cytoplasmic domain-like"/>
    <property type="match status" value="1"/>
</dbReference>
<dbReference type="PANTHER" id="PTHR11562:SF17">
    <property type="entry name" value="RE54080P-RELATED"/>
    <property type="match status" value="1"/>
</dbReference>
<proteinExistence type="inferred from homology"/>
<accession>A0ABS4IJN3</accession>
<evidence type="ECO:0000256" key="4">
    <source>
        <dbReference type="ARBA" id="ARBA00022692"/>
    </source>
</evidence>
<evidence type="ECO:0000256" key="8">
    <source>
        <dbReference type="SAM" id="Phobius"/>
    </source>
</evidence>
<feature type="transmembrane region" description="Helical" evidence="8">
    <location>
        <begin position="83"/>
        <end position="105"/>
    </location>
</feature>
<evidence type="ECO:0000256" key="2">
    <source>
        <dbReference type="ARBA" id="ARBA00008873"/>
    </source>
</evidence>
<gene>
    <name evidence="11" type="ORF">J2Z83_003268</name>
</gene>
<protein>
    <submittedName>
        <fullName evidence="11">Cobalt-zinc-cadmium efflux system protein</fullName>
    </submittedName>
</protein>
<evidence type="ECO:0000313" key="12">
    <source>
        <dbReference type="Proteomes" id="UP001519345"/>
    </source>
</evidence>
<dbReference type="Proteomes" id="UP001519345">
    <property type="component" value="Unassembled WGS sequence"/>
</dbReference>
<dbReference type="InterPro" id="IPR027469">
    <property type="entry name" value="Cation_efflux_TMD_sf"/>
</dbReference>
<dbReference type="InterPro" id="IPR027470">
    <property type="entry name" value="Cation_efflux_CTD"/>
</dbReference>
<evidence type="ECO:0000313" key="11">
    <source>
        <dbReference type="EMBL" id="MBP1971129.1"/>
    </source>
</evidence>
<evidence type="ECO:0000256" key="5">
    <source>
        <dbReference type="ARBA" id="ARBA00022989"/>
    </source>
</evidence>
<dbReference type="Gene3D" id="1.20.1510.10">
    <property type="entry name" value="Cation efflux protein transmembrane domain"/>
    <property type="match status" value="1"/>
</dbReference>
<feature type="transmembrane region" description="Helical" evidence="8">
    <location>
        <begin position="152"/>
        <end position="174"/>
    </location>
</feature>
<reference evidence="11 12" key="1">
    <citation type="submission" date="2021-03" db="EMBL/GenBank/DDBJ databases">
        <title>Genomic Encyclopedia of Type Strains, Phase IV (KMG-IV): sequencing the most valuable type-strain genomes for metagenomic binning, comparative biology and taxonomic classification.</title>
        <authorList>
            <person name="Goeker M."/>
        </authorList>
    </citation>
    <scope>NUCLEOTIDE SEQUENCE [LARGE SCALE GENOMIC DNA]</scope>
    <source>
        <strain evidence="11 12">DSM 25609</strain>
    </source>
</reference>
<keyword evidence="12" id="KW-1185">Reference proteome</keyword>
<evidence type="ECO:0000259" key="9">
    <source>
        <dbReference type="Pfam" id="PF01545"/>
    </source>
</evidence>
<keyword evidence="5 8" id="KW-1133">Transmembrane helix</keyword>
<keyword evidence="4 8" id="KW-0812">Transmembrane</keyword>
<dbReference type="InterPro" id="IPR036837">
    <property type="entry name" value="Cation_efflux_CTD_sf"/>
</dbReference>
<evidence type="ECO:0000256" key="7">
    <source>
        <dbReference type="ARBA" id="ARBA00023136"/>
    </source>
</evidence>
<dbReference type="Pfam" id="PF01545">
    <property type="entry name" value="Cation_efflux"/>
    <property type="match status" value="1"/>
</dbReference>
<keyword evidence="7 8" id="KW-0472">Membrane</keyword>
<dbReference type="InterPro" id="IPR058533">
    <property type="entry name" value="Cation_efflux_TM"/>
</dbReference>
<feature type="domain" description="Cation efflux protein cytoplasmic" evidence="10">
    <location>
        <begin position="215"/>
        <end position="286"/>
    </location>
</feature>
<dbReference type="PANTHER" id="PTHR11562">
    <property type="entry name" value="CATION EFFLUX PROTEIN/ ZINC TRANSPORTER"/>
    <property type="match status" value="1"/>
</dbReference>
<organism evidence="11 12">
    <name type="scientific">Virgibacillus natechei</name>
    <dbReference type="NCBI Taxonomy" id="1216297"/>
    <lineage>
        <taxon>Bacteria</taxon>
        <taxon>Bacillati</taxon>
        <taxon>Bacillota</taxon>
        <taxon>Bacilli</taxon>
        <taxon>Bacillales</taxon>
        <taxon>Bacillaceae</taxon>
        <taxon>Virgibacillus</taxon>
    </lineage>
</organism>
<dbReference type="InterPro" id="IPR002524">
    <property type="entry name" value="Cation_efflux"/>
</dbReference>
<dbReference type="Pfam" id="PF16916">
    <property type="entry name" value="ZT_dimer"/>
    <property type="match status" value="1"/>
</dbReference>
<feature type="domain" description="Cation efflux protein transmembrane" evidence="9">
    <location>
        <begin position="16"/>
        <end position="209"/>
    </location>
</feature>
<evidence type="ECO:0000256" key="3">
    <source>
        <dbReference type="ARBA" id="ARBA00022448"/>
    </source>
</evidence>
<dbReference type="InterPro" id="IPR050681">
    <property type="entry name" value="CDF/SLC30A"/>
</dbReference>
<comment type="caution">
    <text evidence="11">The sequence shown here is derived from an EMBL/GenBank/DDBJ whole genome shotgun (WGS) entry which is preliminary data.</text>
</comment>
<keyword evidence="3" id="KW-0813">Transport</keyword>
<feature type="transmembrane region" description="Helical" evidence="8">
    <location>
        <begin position="15"/>
        <end position="36"/>
    </location>
</feature>
<dbReference type="EMBL" id="JAGGKX010000021">
    <property type="protein sequence ID" value="MBP1971129.1"/>
    <property type="molecule type" value="Genomic_DNA"/>
</dbReference>
<feature type="transmembrane region" description="Helical" evidence="8">
    <location>
        <begin position="180"/>
        <end position="200"/>
    </location>
</feature>
<evidence type="ECO:0000259" key="10">
    <source>
        <dbReference type="Pfam" id="PF16916"/>
    </source>
</evidence>
<evidence type="ECO:0000256" key="1">
    <source>
        <dbReference type="ARBA" id="ARBA00004141"/>
    </source>
</evidence>
<dbReference type="RefSeq" id="WP_209464199.1">
    <property type="nucleotide sequence ID" value="NZ_CP110224.1"/>
</dbReference>
<name>A0ABS4IJN3_9BACI</name>
<comment type="similarity">
    <text evidence="2">Belongs to the cation diffusion facilitator (CDF) transporter (TC 2.A.4) family. SLC30A subfamily.</text>
</comment>